<dbReference type="OrthoDB" id="9803128at2"/>
<dbReference type="Pfam" id="PF01909">
    <property type="entry name" value="NTP_transf_2"/>
    <property type="match status" value="1"/>
</dbReference>
<evidence type="ECO:0000256" key="2">
    <source>
        <dbReference type="ARBA" id="ARBA00022649"/>
    </source>
</evidence>
<evidence type="ECO:0000259" key="10">
    <source>
        <dbReference type="Pfam" id="PF01909"/>
    </source>
</evidence>
<dbReference type="Gene3D" id="1.10.10.60">
    <property type="entry name" value="Homeodomain-like"/>
    <property type="match status" value="1"/>
</dbReference>
<keyword evidence="5" id="KW-0479">Metal-binding</keyword>
<reference evidence="12" key="1">
    <citation type="submission" date="2016-09" db="EMBL/GenBank/DDBJ databases">
        <authorList>
            <person name="Strepis N."/>
        </authorList>
    </citation>
    <scope>NUCLEOTIDE SEQUENCE [LARGE SCALE GENOMIC DNA]</scope>
</reference>
<dbReference type="AlphaFoldDB" id="A0A1M4RWY3"/>
<dbReference type="SUPFAM" id="SSF81301">
    <property type="entry name" value="Nucleotidyltransferase"/>
    <property type="match status" value="1"/>
</dbReference>
<dbReference type="PANTHER" id="PTHR33571">
    <property type="entry name" value="SSL8005 PROTEIN"/>
    <property type="match status" value="1"/>
</dbReference>
<keyword evidence="7" id="KW-0067">ATP-binding</keyword>
<comment type="cofactor">
    <cofactor evidence="1">
        <name>Mg(2+)</name>
        <dbReference type="ChEBI" id="CHEBI:18420"/>
    </cofactor>
</comment>
<dbReference type="SUPFAM" id="SSF47413">
    <property type="entry name" value="lambda repressor-like DNA-binding domains"/>
    <property type="match status" value="1"/>
</dbReference>
<dbReference type="GO" id="GO:0003677">
    <property type="term" value="F:DNA binding"/>
    <property type="evidence" value="ECO:0007669"/>
    <property type="project" value="InterPro"/>
</dbReference>
<organism evidence="11 12">
    <name type="scientific">Actinomyces glycerinitolerans</name>
    <dbReference type="NCBI Taxonomy" id="1892869"/>
    <lineage>
        <taxon>Bacteria</taxon>
        <taxon>Bacillati</taxon>
        <taxon>Actinomycetota</taxon>
        <taxon>Actinomycetes</taxon>
        <taxon>Actinomycetales</taxon>
        <taxon>Actinomycetaceae</taxon>
        <taxon>Actinomyces</taxon>
    </lineage>
</organism>
<dbReference type="Gene3D" id="3.30.460.10">
    <property type="entry name" value="Beta Polymerase, domain 2"/>
    <property type="match status" value="1"/>
</dbReference>
<dbReference type="GO" id="GO:0016779">
    <property type="term" value="F:nucleotidyltransferase activity"/>
    <property type="evidence" value="ECO:0007669"/>
    <property type="project" value="UniProtKB-KW"/>
</dbReference>
<keyword evidence="12" id="KW-1185">Reference proteome</keyword>
<comment type="similarity">
    <text evidence="9">Belongs to the MntA antitoxin family.</text>
</comment>
<keyword evidence="4" id="KW-0548">Nucleotidyltransferase</keyword>
<dbReference type="Proteomes" id="UP000184291">
    <property type="component" value="Unassembled WGS sequence"/>
</dbReference>
<dbReference type="RefSeq" id="WP_083565434.1">
    <property type="nucleotide sequence ID" value="NZ_FQTT01000002.1"/>
</dbReference>
<dbReference type="CDD" id="cd05403">
    <property type="entry name" value="NT_KNTase_like"/>
    <property type="match status" value="1"/>
</dbReference>
<dbReference type="InterPro" id="IPR052038">
    <property type="entry name" value="Type-VII_TA_antitoxin"/>
</dbReference>
<dbReference type="GO" id="GO:0005524">
    <property type="term" value="F:ATP binding"/>
    <property type="evidence" value="ECO:0007669"/>
    <property type="project" value="UniProtKB-KW"/>
</dbReference>
<proteinExistence type="inferred from homology"/>
<evidence type="ECO:0000256" key="1">
    <source>
        <dbReference type="ARBA" id="ARBA00001946"/>
    </source>
</evidence>
<sequence>MAAPSSASELATIARKTDADVREARARLVSAVRAAHRAGMTQTEIATQIGRSQPEVSRLLHFHGTTPLARCLRARRAEVTKCIKEAGGSNVRVFGSVATGKDHQDSDIDLLFQMDHPMSLMELERLEARLETILGTSVDLVPDSAVAPYMRDRVLREAVPL</sequence>
<evidence type="ECO:0000256" key="3">
    <source>
        <dbReference type="ARBA" id="ARBA00022679"/>
    </source>
</evidence>
<evidence type="ECO:0000313" key="11">
    <source>
        <dbReference type="EMBL" id="SHE24449.1"/>
    </source>
</evidence>
<feature type="domain" description="Polymerase nucleotidyl transferase" evidence="10">
    <location>
        <begin position="81"/>
        <end position="158"/>
    </location>
</feature>
<name>A0A1M4RWY3_9ACTO</name>
<keyword evidence="8" id="KW-0460">Magnesium</keyword>
<dbReference type="STRING" id="1892869.ACGLYG10_0650"/>
<gene>
    <name evidence="11" type="ORF">ACGLYG10_0650</name>
</gene>
<dbReference type="InterPro" id="IPR043519">
    <property type="entry name" value="NT_sf"/>
</dbReference>
<dbReference type="InterPro" id="IPR002934">
    <property type="entry name" value="Polymerase_NTP_transf_dom"/>
</dbReference>
<dbReference type="EMBL" id="FQTT01000002">
    <property type="protein sequence ID" value="SHE24449.1"/>
    <property type="molecule type" value="Genomic_DNA"/>
</dbReference>
<evidence type="ECO:0000256" key="7">
    <source>
        <dbReference type="ARBA" id="ARBA00022840"/>
    </source>
</evidence>
<keyword evidence="6" id="KW-0547">Nucleotide-binding</keyword>
<evidence type="ECO:0000256" key="5">
    <source>
        <dbReference type="ARBA" id="ARBA00022723"/>
    </source>
</evidence>
<evidence type="ECO:0000256" key="8">
    <source>
        <dbReference type="ARBA" id="ARBA00022842"/>
    </source>
</evidence>
<keyword evidence="2" id="KW-1277">Toxin-antitoxin system</keyword>
<dbReference type="InterPro" id="IPR010982">
    <property type="entry name" value="Lambda_DNA-bd_dom_sf"/>
</dbReference>
<evidence type="ECO:0000256" key="9">
    <source>
        <dbReference type="ARBA" id="ARBA00038276"/>
    </source>
</evidence>
<dbReference type="GO" id="GO:0046872">
    <property type="term" value="F:metal ion binding"/>
    <property type="evidence" value="ECO:0007669"/>
    <property type="project" value="UniProtKB-KW"/>
</dbReference>
<evidence type="ECO:0000313" key="12">
    <source>
        <dbReference type="Proteomes" id="UP000184291"/>
    </source>
</evidence>
<evidence type="ECO:0000256" key="4">
    <source>
        <dbReference type="ARBA" id="ARBA00022695"/>
    </source>
</evidence>
<evidence type="ECO:0000256" key="6">
    <source>
        <dbReference type="ARBA" id="ARBA00022741"/>
    </source>
</evidence>
<dbReference type="PANTHER" id="PTHR33571:SF12">
    <property type="entry name" value="BSL3053 PROTEIN"/>
    <property type="match status" value="1"/>
</dbReference>
<accession>A0A1M4RWY3</accession>
<keyword evidence="3" id="KW-0808">Transferase</keyword>
<protein>
    <recommendedName>
        <fullName evidence="10">Polymerase nucleotidyl transferase domain-containing protein</fullName>
    </recommendedName>
</protein>